<comment type="caution">
    <text evidence="1">The sequence shown here is derived from an EMBL/GenBank/DDBJ whole genome shotgun (WGS) entry which is preliminary data.</text>
</comment>
<dbReference type="InterPro" id="IPR049254">
    <property type="entry name" value="Phage_tail_terminator"/>
</dbReference>
<keyword evidence="2" id="KW-1185">Reference proteome</keyword>
<proteinExistence type="predicted"/>
<gene>
    <name evidence="1" type="ORF">K0U00_22335</name>
</gene>
<evidence type="ECO:0000313" key="1">
    <source>
        <dbReference type="EMBL" id="MBW7456781.1"/>
    </source>
</evidence>
<organism evidence="1 2">
    <name type="scientific">Paenibacillus sepulcri</name>
    <dbReference type="NCBI Taxonomy" id="359917"/>
    <lineage>
        <taxon>Bacteria</taxon>
        <taxon>Bacillati</taxon>
        <taxon>Bacillota</taxon>
        <taxon>Bacilli</taxon>
        <taxon>Bacillales</taxon>
        <taxon>Paenibacillaceae</taxon>
        <taxon>Paenibacillus</taxon>
    </lineage>
</organism>
<dbReference type="EMBL" id="JAHZIK010000662">
    <property type="protein sequence ID" value="MBW7456781.1"/>
    <property type="molecule type" value="Genomic_DNA"/>
</dbReference>
<protein>
    <recommendedName>
        <fullName evidence="3">Phage protein</fullName>
    </recommendedName>
</protein>
<dbReference type="Proteomes" id="UP001519887">
    <property type="component" value="Unassembled WGS sequence"/>
</dbReference>
<sequence length="142" mass="16552">MILVTINRIYEGLLANLESWFPDIEIYGEENEDEQQPCFIVKLVKVVQTQELNNRYRRVHTFDIGYKAGGQKPEMVRDIAESLYEHLALIGIEGAYYHGTNMKHEMIENMLHFSVDYVFPVIQEKPVEPLMQSMQIKEGTKS</sequence>
<dbReference type="RefSeq" id="WP_210046056.1">
    <property type="nucleotide sequence ID" value="NZ_JBHLVU010000028.1"/>
</dbReference>
<reference evidence="1 2" key="1">
    <citation type="submission" date="2021-07" db="EMBL/GenBank/DDBJ databases">
        <title>Paenibacillus radiodurans sp. nov., isolated from the southeastern edge of Tengger Desert.</title>
        <authorList>
            <person name="Zhang G."/>
        </authorList>
    </citation>
    <scope>NUCLEOTIDE SEQUENCE [LARGE SCALE GENOMIC DNA]</scope>
    <source>
        <strain evidence="1 2">CCM 7311</strain>
    </source>
</reference>
<accession>A0ABS7C7V8</accession>
<evidence type="ECO:0000313" key="2">
    <source>
        <dbReference type="Proteomes" id="UP001519887"/>
    </source>
</evidence>
<dbReference type="Pfam" id="PF20765">
    <property type="entry name" value="Phage_tail_terminator_8"/>
    <property type="match status" value="1"/>
</dbReference>
<name>A0ABS7C7V8_9BACL</name>
<evidence type="ECO:0008006" key="3">
    <source>
        <dbReference type="Google" id="ProtNLM"/>
    </source>
</evidence>